<dbReference type="STRING" id="159449.B4N89_22240"/>
<proteinExistence type="inferred from homology"/>
<comment type="subcellular location">
    <subcellularLocation>
        <location evidence="7">Cytoplasm</location>
    </subcellularLocation>
</comment>
<dbReference type="SUPFAM" id="SSF53335">
    <property type="entry name" value="S-adenosyl-L-methionine-dependent methyltransferases"/>
    <property type="match status" value="1"/>
</dbReference>
<feature type="binding site" evidence="7">
    <location>
        <begin position="37"/>
        <end position="39"/>
    </location>
    <ligand>
        <name>S-adenosyl-L-methionine</name>
        <dbReference type="ChEBI" id="CHEBI:59789"/>
    </ligand>
</feature>
<dbReference type="SUPFAM" id="SSF81799">
    <property type="entry name" value="Putative methyltransferase TM0872, insert domain"/>
    <property type="match status" value="1"/>
</dbReference>
<protein>
    <recommendedName>
        <fullName evidence="7">Ribosomal RNA small subunit methyltransferase H</fullName>
        <ecNumber evidence="7">2.1.1.199</ecNumber>
    </recommendedName>
    <alternativeName>
        <fullName evidence="7">16S rRNA m(4)C1402 methyltransferase</fullName>
    </alternativeName>
    <alternativeName>
        <fullName evidence="7">rRNA (cytosine-N(4)-)-methyltransferase RsmH</fullName>
    </alternativeName>
</protein>
<evidence type="ECO:0000256" key="2">
    <source>
        <dbReference type="ARBA" id="ARBA00022490"/>
    </source>
</evidence>
<feature type="binding site" evidence="7">
    <location>
        <position position="56"/>
    </location>
    <ligand>
        <name>S-adenosyl-L-methionine</name>
        <dbReference type="ChEBI" id="CHEBI:59789"/>
    </ligand>
</feature>
<dbReference type="EMBL" id="MWQN01000001">
    <property type="protein sequence ID" value="OPC83296.1"/>
    <property type="molecule type" value="Genomic_DNA"/>
</dbReference>
<comment type="similarity">
    <text evidence="1 7">Belongs to the methyltransferase superfamily. RsmH family.</text>
</comment>
<gene>
    <name evidence="7" type="primary">rsmH</name>
    <name evidence="9" type="ORF">B4N89_22240</name>
</gene>
<dbReference type="HAMAP" id="MF_01007">
    <property type="entry name" value="16SrRNA_methyltr_H"/>
    <property type="match status" value="1"/>
</dbReference>
<dbReference type="Pfam" id="PF01795">
    <property type="entry name" value="Methyltransf_5"/>
    <property type="match status" value="1"/>
</dbReference>
<evidence type="ECO:0000256" key="5">
    <source>
        <dbReference type="ARBA" id="ARBA00022679"/>
    </source>
</evidence>
<feature type="compositionally biased region" description="Basic and acidic residues" evidence="8">
    <location>
        <begin position="308"/>
        <end position="317"/>
    </location>
</feature>
<comment type="function">
    <text evidence="7">Specifically methylates the N4 position of cytidine in position 1402 (C1402) of 16S rRNA.</text>
</comment>
<dbReference type="eggNOG" id="COG0275">
    <property type="taxonomic scope" value="Bacteria"/>
</dbReference>
<dbReference type="GO" id="GO:0005737">
    <property type="term" value="C:cytoplasm"/>
    <property type="evidence" value="ECO:0007669"/>
    <property type="project" value="UniProtKB-SubCell"/>
</dbReference>
<dbReference type="GO" id="GO:0071424">
    <property type="term" value="F:rRNA (cytosine-N4-)-methyltransferase activity"/>
    <property type="evidence" value="ECO:0007669"/>
    <property type="project" value="UniProtKB-UniRule"/>
</dbReference>
<evidence type="ECO:0000256" key="1">
    <source>
        <dbReference type="ARBA" id="ARBA00010396"/>
    </source>
</evidence>
<dbReference type="Gene3D" id="1.10.150.170">
    <property type="entry name" value="Putative methyltransferase TM0872, insert domain"/>
    <property type="match status" value="1"/>
</dbReference>
<feature type="binding site" evidence="7">
    <location>
        <position position="104"/>
    </location>
    <ligand>
        <name>S-adenosyl-L-methionine</name>
        <dbReference type="ChEBI" id="CHEBI:59789"/>
    </ligand>
</feature>
<sequence>MTAPAHIPVLLERCVDLLAPALRAPGAIVVDATLGMGGHSEALLTAFPEVRLIGLDRDPEALERSAARLAGFGERATLVHAVYDELPEVLDRLGIERIDGILFDLGVSSLQLDRADRGFAYAQDAPLDMRMDPTVGITAADILNGYTAAELARILRDFGEERFARRVADAIVREREKEPFTTSARLVDVVRTAIPAATRRTGGNPAKRTFQALRIEVNGELAVLERALPAAVRALALHGRIVVMSYHSLEDRMTKRVFAAGAQSKAPPDLPVVPEELQPRFKLLTRGSEKASERENEENPRAASVRLRAAERVREDR</sequence>
<dbReference type="Gene3D" id="3.40.50.150">
    <property type="entry name" value="Vaccinia Virus protein VP39"/>
    <property type="match status" value="1"/>
</dbReference>
<organism evidence="9 10">
    <name type="scientific">Embleya scabrispora</name>
    <dbReference type="NCBI Taxonomy" id="159449"/>
    <lineage>
        <taxon>Bacteria</taxon>
        <taxon>Bacillati</taxon>
        <taxon>Actinomycetota</taxon>
        <taxon>Actinomycetes</taxon>
        <taxon>Kitasatosporales</taxon>
        <taxon>Streptomycetaceae</taxon>
        <taxon>Embleya</taxon>
    </lineage>
</organism>
<keyword evidence="6 7" id="KW-0949">S-adenosyl-L-methionine</keyword>
<evidence type="ECO:0000256" key="6">
    <source>
        <dbReference type="ARBA" id="ARBA00022691"/>
    </source>
</evidence>
<dbReference type="InterPro" id="IPR002903">
    <property type="entry name" value="RsmH"/>
</dbReference>
<name>A0A1T3P2H5_9ACTN</name>
<feature type="binding site" evidence="7">
    <location>
        <position position="111"/>
    </location>
    <ligand>
        <name>S-adenosyl-L-methionine</name>
        <dbReference type="ChEBI" id="CHEBI:59789"/>
    </ligand>
</feature>
<feature type="compositionally biased region" description="Basic and acidic residues" evidence="8">
    <location>
        <begin position="287"/>
        <end position="300"/>
    </location>
</feature>
<keyword evidence="2 7" id="KW-0963">Cytoplasm</keyword>
<feature type="binding site" evidence="7">
    <location>
        <position position="83"/>
    </location>
    <ligand>
        <name>S-adenosyl-L-methionine</name>
        <dbReference type="ChEBI" id="CHEBI:59789"/>
    </ligand>
</feature>
<dbReference type="EC" id="2.1.1.199" evidence="7"/>
<reference evidence="9 10" key="1">
    <citation type="submission" date="2017-03" db="EMBL/GenBank/DDBJ databases">
        <title>Draft genome sequence of Streptomyces scabrisporus NF3, endophyte isolated from Amphipterygium adstringens.</title>
        <authorList>
            <person name="Vazquez M."/>
            <person name="Ceapa C.D."/>
            <person name="Rodriguez Luna D."/>
            <person name="Sanchez Esquivel S."/>
        </authorList>
    </citation>
    <scope>NUCLEOTIDE SEQUENCE [LARGE SCALE GENOMIC DNA]</scope>
    <source>
        <strain evidence="9 10">NF3</strain>
    </source>
</reference>
<dbReference type="FunFam" id="1.10.150.170:FF:000001">
    <property type="entry name" value="Ribosomal RNA small subunit methyltransferase H"/>
    <property type="match status" value="1"/>
</dbReference>
<accession>A0A1T3P2H5</accession>
<dbReference type="InterPro" id="IPR023397">
    <property type="entry name" value="SAM-dep_MeTrfase_MraW_recog"/>
</dbReference>
<dbReference type="RefSeq" id="WP_078977590.1">
    <property type="nucleotide sequence ID" value="NZ_MWQN01000001.1"/>
</dbReference>
<keyword evidence="3 7" id="KW-0698">rRNA processing</keyword>
<dbReference type="NCBIfam" id="TIGR00006">
    <property type="entry name" value="16S rRNA (cytosine(1402)-N(4))-methyltransferase RsmH"/>
    <property type="match status" value="1"/>
</dbReference>
<evidence type="ECO:0000256" key="3">
    <source>
        <dbReference type="ARBA" id="ARBA00022552"/>
    </source>
</evidence>
<dbReference type="PANTHER" id="PTHR11265">
    <property type="entry name" value="S-ADENOSYL-METHYLTRANSFERASE MRAW"/>
    <property type="match status" value="1"/>
</dbReference>
<comment type="caution">
    <text evidence="9">The sequence shown here is derived from an EMBL/GenBank/DDBJ whole genome shotgun (WGS) entry which is preliminary data.</text>
</comment>
<dbReference type="InterPro" id="IPR029063">
    <property type="entry name" value="SAM-dependent_MTases_sf"/>
</dbReference>
<keyword evidence="4 7" id="KW-0489">Methyltransferase</keyword>
<evidence type="ECO:0000256" key="8">
    <source>
        <dbReference type="SAM" id="MobiDB-lite"/>
    </source>
</evidence>
<dbReference type="AlphaFoldDB" id="A0A1T3P2H5"/>
<evidence type="ECO:0000313" key="10">
    <source>
        <dbReference type="Proteomes" id="UP000190037"/>
    </source>
</evidence>
<dbReference type="OrthoDB" id="9806637at2"/>
<dbReference type="GO" id="GO:0070475">
    <property type="term" value="P:rRNA base methylation"/>
    <property type="evidence" value="ECO:0007669"/>
    <property type="project" value="UniProtKB-UniRule"/>
</dbReference>
<evidence type="ECO:0000256" key="4">
    <source>
        <dbReference type="ARBA" id="ARBA00022603"/>
    </source>
</evidence>
<dbReference type="PANTHER" id="PTHR11265:SF0">
    <property type="entry name" value="12S RRNA N4-METHYLCYTIDINE METHYLTRANSFERASE"/>
    <property type="match status" value="1"/>
</dbReference>
<keyword evidence="10" id="KW-1185">Reference proteome</keyword>
<comment type="catalytic activity">
    <reaction evidence="7">
        <text>cytidine(1402) in 16S rRNA + S-adenosyl-L-methionine = N(4)-methylcytidine(1402) in 16S rRNA + S-adenosyl-L-homocysteine + H(+)</text>
        <dbReference type="Rhea" id="RHEA:42928"/>
        <dbReference type="Rhea" id="RHEA-COMP:10286"/>
        <dbReference type="Rhea" id="RHEA-COMP:10287"/>
        <dbReference type="ChEBI" id="CHEBI:15378"/>
        <dbReference type="ChEBI" id="CHEBI:57856"/>
        <dbReference type="ChEBI" id="CHEBI:59789"/>
        <dbReference type="ChEBI" id="CHEBI:74506"/>
        <dbReference type="ChEBI" id="CHEBI:82748"/>
        <dbReference type="EC" id="2.1.1.199"/>
    </reaction>
</comment>
<keyword evidence="5 7" id="KW-0808">Transferase</keyword>
<dbReference type="Proteomes" id="UP000190037">
    <property type="component" value="Unassembled WGS sequence"/>
</dbReference>
<feature type="region of interest" description="Disordered" evidence="8">
    <location>
        <begin position="285"/>
        <end position="317"/>
    </location>
</feature>
<evidence type="ECO:0000313" key="9">
    <source>
        <dbReference type="EMBL" id="OPC83296.1"/>
    </source>
</evidence>
<dbReference type="PIRSF" id="PIRSF004486">
    <property type="entry name" value="MraW"/>
    <property type="match status" value="1"/>
</dbReference>
<evidence type="ECO:0000256" key="7">
    <source>
        <dbReference type="HAMAP-Rule" id="MF_01007"/>
    </source>
</evidence>